<dbReference type="Proteomes" id="UP000673691">
    <property type="component" value="Unassembled WGS sequence"/>
</dbReference>
<evidence type="ECO:0000313" key="3">
    <source>
        <dbReference type="Proteomes" id="UP000673691"/>
    </source>
</evidence>
<gene>
    <name evidence="2" type="ORF">BJ554DRAFT_4872</name>
</gene>
<dbReference type="EMBL" id="JAEFCI010002046">
    <property type="protein sequence ID" value="KAG5462501.1"/>
    <property type="molecule type" value="Genomic_DNA"/>
</dbReference>
<accession>A0A8H8DL91</accession>
<dbReference type="AlphaFoldDB" id="A0A8H8DL91"/>
<reference evidence="2 3" key="1">
    <citation type="journal article" name="Sci. Rep.">
        <title>Genome-scale phylogenetic analyses confirm Olpidium as the closest living zoosporic fungus to the non-flagellated, terrestrial fungi.</title>
        <authorList>
            <person name="Chang Y."/>
            <person name="Rochon D."/>
            <person name="Sekimoto S."/>
            <person name="Wang Y."/>
            <person name="Chovatia M."/>
            <person name="Sandor L."/>
            <person name="Salamov A."/>
            <person name="Grigoriev I.V."/>
            <person name="Stajich J.E."/>
            <person name="Spatafora J.W."/>
        </authorList>
    </citation>
    <scope>NUCLEOTIDE SEQUENCE [LARGE SCALE GENOMIC DNA]</scope>
    <source>
        <strain evidence="2">S191</strain>
    </source>
</reference>
<protein>
    <submittedName>
        <fullName evidence="2">Uncharacterized protein</fullName>
    </submittedName>
</protein>
<proteinExistence type="predicted"/>
<feature type="region of interest" description="Disordered" evidence="1">
    <location>
        <begin position="34"/>
        <end position="53"/>
    </location>
</feature>
<sequence>MVCTVCGPDIRHFYANCPRIQEFSANDRHAAAAAAEAAPPGPFGTPVSEDNQEPTLSLASSSFFLRSRLFGLAIGAPGQDNKGKVMCAPVFDVRALAEQMRAAEVCAAVIQFTKENGVFKDVNISSYLKRFECAVRQWELSDDEYEDLTTALFRSSSNLSVVVFAA</sequence>
<comment type="caution">
    <text evidence="2">The sequence shown here is derived from an EMBL/GenBank/DDBJ whole genome shotgun (WGS) entry which is preliminary data.</text>
</comment>
<evidence type="ECO:0000313" key="2">
    <source>
        <dbReference type="EMBL" id="KAG5462501.1"/>
    </source>
</evidence>
<keyword evidence="3" id="KW-1185">Reference proteome</keyword>
<evidence type="ECO:0000256" key="1">
    <source>
        <dbReference type="SAM" id="MobiDB-lite"/>
    </source>
</evidence>
<name>A0A8H8DL91_9FUNG</name>
<organism evidence="2 3">
    <name type="scientific">Olpidium bornovanus</name>
    <dbReference type="NCBI Taxonomy" id="278681"/>
    <lineage>
        <taxon>Eukaryota</taxon>
        <taxon>Fungi</taxon>
        <taxon>Fungi incertae sedis</taxon>
        <taxon>Olpidiomycota</taxon>
        <taxon>Olpidiomycotina</taxon>
        <taxon>Olpidiomycetes</taxon>
        <taxon>Olpidiales</taxon>
        <taxon>Olpidiaceae</taxon>
        <taxon>Olpidium</taxon>
    </lineage>
</organism>